<dbReference type="Pfam" id="PF08281">
    <property type="entry name" value="Sigma70_r4_2"/>
    <property type="match status" value="1"/>
</dbReference>
<evidence type="ECO:0000259" key="5">
    <source>
        <dbReference type="Pfam" id="PF04542"/>
    </source>
</evidence>
<keyword evidence="2" id="KW-0805">Transcription regulation</keyword>
<evidence type="ECO:0000256" key="4">
    <source>
        <dbReference type="ARBA" id="ARBA00023163"/>
    </source>
</evidence>
<evidence type="ECO:0000256" key="3">
    <source>
        <dbReference type="ARBA" id="ARBA00023082"/>
    </source>
</evidence>
<comment type="caution">
    <text evidence="7">The sequence shown here is derived from an EMBL/GenBank/DDBJ whole genome shotgun (WGS) entry which is preliminary data.</text>
</comment>
<accession>A0ABV3GSR0</accession>
<dbReference type="Gene3D" id="1.10.10.10">
    <property type="entry name" value="Winged helix-like DNA-binding domain superfamily/Winged helix DNA-binding domain"/>
    <property type="match status" value="1"/>
</dbReference>
<gene>
    <name evidence="7" type="ORF">AB0I59_39255</name>
</gene>
<dbReference type="SUPFAM" id="SSF88946">
    <property type="entry name" value="Sigma2 domain of RNA polymerase sigma factors"/>
    <property type="match status" value="1"/>
</dbReference>
<protein>
    <submittedName>
        <fullName evidence="7">RNA polymerase sigma factor</fullName>
    </submittedName>
</protein>
<comment type="similarity">
    <text evidence="1">Belongs to the sigma-70 factor family. ECF subfamily.</text>
</comment>
<evidence type="ECO:0000313" key="8">
    <source>
        <dbReference type="Proteomes" id="UP001551675"/>
    </source>
</evidence>
<keyword evidence="8" id="KW-1185">Reference proteome</keyword>
<dbReference type="InterPro" id="IPR007627">
    <property type="entry name" value="RNA_pol_sigma70_r2"/>
</dbReference>
<name>A0ABV3GSR0_MICGL</name>
<dbReference type="InterPro" id="IPR039425">
    <property type="entry name" value="RNA_pol_sigma-70-like"/>
</dbReference>
<evidence type="ECO:0000256" key="1">
    <source>
        <dbReference type="ARBA" id="ARBA00010641"/>
    </source>
</evidence>
<evidence type="ECO:0000259" key="6">
    <source>
        <dbReference type="Pfam" id="PF08281"/>
    </source>
</evidence>
<dbReference type="Gene3D" id="1.10.1740.10">
    <property type="match status" value="1"/>
</dbReference>
<feature type="domain" description="RNA polymerase sigma factor 70 region 4 type 2" evidence="6">
    <location>
        <begin position="119"/>
        <end position="170"/>
    </location>
</feature>
<dbReference type="InterPro" id="IPR013325">
    <property type="entry name" value="RNA_pol_sigma_r2"/>
</dbReference>
<keyword evidence="3" id="KW-0731">Sigma factor</keyword>
<keyword evidence="4" id="KW-0804">Transcription</keyword>
<proteinExistence type="inferred from homology"/>
<evidence type="ECO:0000256" key="2">
    <source>
        <dbReference type="ARBA" id="ARBA00023015"/>
    </source>
</evidence>
<feature type="domain" description="RNA polymerase sigma-70 region 2" evidence="5">
    <location>
        <begin position="27"/>
        <end position="92"/>
    </location>
</feature>
<evidence type="ECO:0000313" key="7">
    <source>
        <dbReference type="EMBL" id="MEV0974665.1"/>
    </source>
</evidence>
<dbReference type="InterPro" id="IPR013249">
    <property type="entry name" value="RNA_pol_sigma70_r4_t2"/>
</dbReference>
<dbReference type="Proteomes" id="UP001551675">
    <property type="component" value="Unassembled WGS sequence"/>
</dbReference>
<organism evidence="7 8">
    <name type="scientific">Microtetraspora glauca</name>
    <dbReference type="NCBI Taxonomy" id="1996"/>
    <lineage>
        <taxon>Bacteria</taxon>
        <taxon>Bacillati</taxon>
        <taxon>Actinomycetota</taxon>
        <taxon>Actinomycetes</taxon>
        <taxon>Streptosporangiales</taxon>
        <taxon>Streptosporangiaceae</taxon>
        <taxon>Microtetraspora</taxon>
    </lineage>
</organism>
<dbReference type="RefSeq" id="WP_061261549.1">
    <property type="nucleotide sequence ID" value="NZ_JBFALK010000033.1"/>
</dbReference>
<dbReference type="Pfam" id="PF04542">
    <property type="entry name" value="Sigma70_r2"/>
    <property type="match status" value="1"/>
</dbReference>
<dbReference type="PANTHER" id="PTHR43133:SF46">
    <property type="entry name" value="RNA POLYMERASE SIGMA-70 FACTOR ECF SUBFAMILY"/>
    <property type="match status" value="1"/>
</dbReference>
<dbReference type="NCBIfam" id="TIGR02937">
    <property type="entry name" value="sigma70-ECF"/>
    <property type="match status" value="1"/>
</dbReference>
<dbReference type="InterPro" id="IPR013324">
    <property type="entry name" value="RNA_pol_sigma_r3/r4-like"/>
</dbReference>
<dbReference type="InterPro" id="IPR036388">
    <property type="entry name" value="WH-like_DNA-bd_sf"/>
</dbReference>
<sequence length="175" mass="19694">MNEHETWTDARLVDAVADQDRRALEVLYARHAPWLVIRLTRRCADPALVDEAVQDTFVAVWRAAGKWKGQGEVAAWIWGIGIRRLLDQLRRRPAVPLPAYEQVMVSAEEQVLLGIEYGELGQAMNRLSPELRAVVQATVLDGLTTREAGRLLGIPAGTVKTRMMRARTMLREELA</sequence>
<dbReference type="InterPro" id="IPR014284">
    <property type="entry name" value="RNA_pol_sigma-70_dom"/>
</dbReference>
<reference evidence="7 8" key="1">
    <citation type="submission" date="2024-06" db="EMBL/GenBank/DDBJ databases">
        <title>The Natural Products Discovery Center: Release of the First 8490 Sequenced Strains for Exploring Actinobacteria Biosynthetic Diversity.</title>
        <authorList>
            <person name="Kalkreuter E."/>
            <person name="Kautsar S.A."/>
            <person name="Yang D."/>
            <person name="Bader C.D."/>
            <person name="Teijaro C.N."/>
            <person name="Fluegel L."/>
            <person name="Davis C.M."/>
            <person name="Simpson J.R."/>
            <person name="Lauterbach L."/>
            <person name="Steele A.D."/>
            <person name="Gui C."/>
            <person name="Meng S."/>
            <person name="Li G."/>
            <person name="Viehrig K."/>
            <person name="Ye F."/>
            <person name="Su P."/>
            <person name="Kiefer A.F."/>
            <person name="Nichols A."/>
            <person name="Cepeda A.J."/>
            <person name="Yan W."/>
            <person name="Fan B."/>
            <person name="Jiang Y."/>
            <person name="Adhikari A."/>
            <person name="Zheng C.-J."/>
            <person name="Schuster L."/>
            <person name="Cowan T.M."/>
            <person name="Smanski M.J."/>
            <person name="Chevrette M.G."/>
            <person name="De Carvalho L.P.S."/>
            <person name="Shen B."/>
        </authorList>
    </citation>
    <scope>NUCLEOTIDE SEQUENCE [LARGE SCALE GENOMIC DNA]</scope>
    <source>
        <strain evidence="7 8">NPDC050100</strain>
    </source>
</reference>
<dbReference type="CDD" id="cd06171">
    <property type="entry name" value="Sigma70_r4"/>
    <property type="match status" value="1"/>
</dbReference>
<dbReference type="PANTHER" id="PTHR43133">
    <property type="entry name" value="RNA POLYMERASE ECF-TYPE SIGMA FACTO"/>
    <property type="match status" value="1"/>
</dbReference>
<dbReference type="SUPFAM" id="SSF88659">
    <property type="entry name" value="Sigma3 and sigma4 domains of RNA polymerase sigma factors"/>
    <property type="match status" value="1"/>
</dbReference>
<dbReference type="EMBL" id="JBFALK010000033">
    <property type="protein sequence ID" value="MEV0974665.1"/>
    <property type="molecule type" value="Genomic_DNA"/>
</dbReference>